<evidence type="ECO:0000313" key="3">
    <source>
        <dbReference type="Proteomes" id="UP000527355"/>
    </source>
</evidence>
<gene>
    <name evidence="2" type="ORF">mMyoMyo1_008178</name>
</gene>
<feature type="compositionally biased region" description="Low complexity" evidence="1">
    <location>
        <begin position="134"/>
        <end position="147"/>
    </location>
</feature>
<organism evidence="2 3">
    <name type="scientific">Myotis myotis</name>
    <name type="common">Greater mouse-eared bat</name>
    <name type="synonym">Vespertilio myotis</name>
    <dbReference type="NCBI Taxonomy" id="51298"/>
    <lineage>
        <taxon>Eukaryota</taxon>
        <taxon>Metazoa</taxon>
        <taxon>Chordata</taxon>
        <taxon>Craniata</taxon>
        <taxon>Vertebrata</taxon>
        <taxon>Euteleostomi</taxon>
        <taxon>Mammalia</taxon>
        <taxon>Eutheria</taxon>
        <taxon>Laurasiatheria</taxon>
        <taxon>Chiroptera</taxon>
        <taxon>Yangochiroptera</taxon>
        <taxon>Vespertilionidae</taxon>
        <taxon>Myotis</taxon>
    </lineage>
</organism>
<comment type="caution">
    <text evidence="2">The sequence shown here is derived from an EMBL/GenBank/DDBJ whole genome shotgun (WGS) entry which is preliminary data.</text>
</comment>
<evidence type="ECO:0000256" key="1">
    <source>
        <dbReference type="SAM" id="MobiDB-lite"/>
    </source>
</evidence>
<dbReference type="Proteomes" id="UP000527355">
    <property type="component" value="Unassembled WGS sequence"/>
</dbReference>
<dbReference type="EMBL" id="JABWUV010000001">
    <property type="protein sequence ID" value="KAF6387738.1"/>
    <property type="molecule type" value="Genomic_DNA"/>
</dbReference>
<keyword evidence="3" id="KW-1185">Reference proteome</keyword>
<accession>A0A7J8AMY1</accession>
<feature type="compositionally biased region" description="Low complexity" evidence="1">
    <location>
        <begin position="173"/>
        <end position="184"/>
    </location>
</feature>
<reference evidence="2 3" key="1">
    <citation type="journal article" date="2020" name="Nature">
        <title>Six reference-quality genomes reveal evolution of bat adaptations.</title>
        <authorList>
            <person name="Jebb D."/>
            <person name="Huang Z."/>
            <person name="Pippel M."/>
            <person name="Hughes G.M."/>
            <person name="Lavrichenko K."/>
            <person name="Devanna P."/>
            <person name="Winkler S."/>
            <person name="Jermiin L.S."/>
            <person name="Skirmuntt E.C."/>
            <person name="Katzourakis A."/>
            <person name="Burkitt-Gray L."/>
            <person name="Ray D.A."/>
            <person name="Sullivan K.A.M."/>
            <person name="Roscito J.G."/>
            <person name="Kirilenko B.M."/>
            <person name="Davalos L.M."/>
            <person name="Corthals A.P."/>
            <person name="Power M.L."/>
            <person name="Jones G."/>
            <person name="Ransome R.D."/>
            <person name="Dechmann D.K.N."/>
            <person name="Locatelli A.G."/>
            <person name="Puechmaille S.J."/>
            <person name="Fedrigo O."/>
            <person name="Jarvis E.D."/>
            <person name="Hiller M."/>
            <person name="Vernes S.C."/>
            <person name="Myers E.W."/>
            <person name="Teeling E.C."/>
        </authorList>
    </citation>
    <scope>NUCLEOTIDE SEQUENCE [LARGE SCALE GENOMIC DNA]</scope>
    <source>
        <strain evidence="2">MMyoMyo1</strain>
        <tissue evidence="2">Flight muscle</tissue>
    </source>
</reference>
<name>A0A7J8AMY1_MYOMY</name>
<dbReference type="AlphaFoldDB" id="A0A7J8AMY1"/>
<proteinExistence type="predicted"/>
<sequence length="222" mass="24274">MVAVVINKKNSQVIGKRWRGRGGDESEVRAKEVMHGSLWGNRGVDKAALFSHFLTPSPRIRLVRPTFLKRRRVWGETTISSMRLNPDLTLCPLKAFVARWDNKPSSPFNRSLVPRESSRAPQPLQGERGRQGSRAPGEPGARPAGAPFRRREPRQRALEGAGCHGRRGHAPGEAAEPQPRARGPGPAGWGLAVELRPGATRGPEESVCGVRVPPRAPLLPVI</sequence>
<evidence type="ECO:0000313" key="2">
    <source>
        <dbReference type="EMBL" id="KAF6387738.1"/>
    </source>
</evidence>
<protein>
    <submittedName>
        <fullName evidence="2">Uncharacterized protein</fullName>
    </submittedName>
</protein>
<feature type="region of interest" description="Disordered" evidence="1">
    <location>
        <begin position="104"/>
        <end position="222"/>
    </location>
</feature>
<feature type="compositionally biased region" description="Low complexity" evidence="1">
    <location>
        <begin position="210"/>
        <end position="222"/>
    </location>
</feature>